<proteinExistence type="predicted"/>
<organism evidence="4 5">
    <name type="scientific">Aspergillus leporis</name>
    <dbReference type="NCBI Taxonomy" id="41062"/>
    <lineage>
        <taxon>Eukaryota</taxon>
        <taxon>Fungi</taxon>
        <taxon>Dikarya</taxon>
        <taxon>Ascomycota</taxon>
        <taxon>Pezizomycotina</taxon>
        <taxon>Eurotiomycetes</taxon>
        <taxon>Eurotiomycetidae</taxon>
        <taxon>Eurotiales</taxon>
        <taxon>Aspergillaceae</taxon>
        <taxon>Aspergillus</taxon>
        <taxon>Aspergillus subgen. Circumdati</taxon>
    </lineage>
</organism>
<feature type="transmembrane region" description="Helical" evidence="2">
    <location>
        <begin position="457"/>
        <end position="476"/>
    </location>
</feature>
<feature type="signal peptide" evidence="3">
    <location>
        <begin position="1"/>
        <end position="24"/>
    </location>
</feature>
<feature type="transmembrane region" description="Helical" evidence="2">
    <location>
        <begin position="304"/>
        <end position="328"/>
    </location>
</feature>
<keyword evidence="2" id="KW-1133">Transmembrane helix</keyword>
<feature type="compositionally biased region" description="Polar residues" evidence="1">
    <location>
        <begin position="655"/>
        <end position="666"/>
    </location>
</feature>
<feature type="transmembrane region" description="Helical" evidence="2">
    <location>
        <begin position="380"/>
        <end position="398"/>
    </location>
</feature>
<dbReference type="EMBL" id="ML732201">
    <property type="protein sequence ID" value="KAB8074999.1"/>
    <property type="molecule type" value="Genomic_DNA"/>
</dbReference>
<evidence type="ECO:0000313" key="4">
    <source>
        <dbReference type="EMBL" id="KAB8074999.1"/>
    </source>
</evidence>
<reference evidence="4 5" key="1">
    <citation type="submission" date="2019-04" db="EMBL/GenBank/DDBJ databases">
        <title>Friends and foes A comparative genomics study of 23 Aspergillus species from section Flavi.</title>
        <authorList>
            <consortium name="DOE Joint Genome Institute"/>
            <person name="Kjaerbolling I."/>
            <person name="Vesth T."/>
            <person name="Frisvad J.C."/>
            <person name="Nybo J.L."/>
            <person name="Theobald S."/>
            <person name="Kildgaard S."/>
            <person name="Isbrandt T."/>
            <person name="Kuo A."/>
            <person name="Sato A."/>
            <person name="Lyhne E.K."/>
            <person name="Kogle M.E."/>
            <person name="Wiebenga A."/>
            <person name="Kun R.S."/>
            <person name="Lubbers R.J."/>
            <person name="Makela M.R."/>
            <person name="Barry K."/>
            <person name="Chovatia M."/>
            <person name="Clum A."/>
            <person name="Daum C."/>
            <person name="Haridas S."/>
            <person name="He G."/>
            <person name="LaButti K."/>
            <person name="Lipzen A."/>
            <person name="Mondo S."/>
            <person name="Riley R."/>
            <person name="Salamov A."/>
            <person name="Simmons B.A."/>
            <person name="Magnuson J.K."/>
            <person name="Henrissat B."/>
            <person name="Mortensen U.H."/>
            <person name="Larsen T.O."/>
            <person name="Devries R.P."/>
            <person name="Grigoriev I.V."/>
            <person name="Machida M."/>
            <person name="Baker S.E."/>
            <person name="Andersen M.R."/>
        </authorList>
    </citation>
    <scope>NUCLEOTIDE SEQUENCE [LARGE SCALE GENOMIC DNA]</scope>
    <source>
        <strain evidence="4 5">CBS 151.66</strain>
    </source>
</reference>
<feature type="transmembrane region" description="Helical" evidence="2">
    <location>
        <begin position="488"/>
        <end position="505"/>
    </location>
</feature>
<sequence>MHPRPASRNYLLLSFVLHTLVCQAAWVRKLRCGSSRSRFLQEDPFRIDSFRGTFDTFDGSTELSLSILGVYNVSQFSCNDLDLTEFESHLRFHVLGHPVGYLEHFRSRCPLSITDTLTPPEGLLFSKYELVYSFGHTYRLQTLATEISFKGRNGTEIDCGWAKITPDIGTAASAAFTYIPAVVLILVSIASWLKHFNELGNNSLFEFGTAWARRGPVWDVILDIADYLRYLQFIFLAASLTMEYPGFYQPIVSQVAWSSLLYWPGPIDHGFRWTGIEDGMYVSNSSYGLEYMSQMLGFPRMPDIMFDAFINLMILVSALIVVLLIIFLVTSGSGQVPPLGSLLQKAGYIILGVTLSFFTLPLLSYMAYELILIGYLSNYRITLVGLIMGVLVYLNYVITRYFESQKEMRDTPSDEVTPQDDLSTGLSKIVQLFAHYMPYVIPLLQGVVIGGLQDWGWVQLLVLGGCEVVVLFCTIIQQHSRLFLSKTLWCAAVRLLTILLSIAFVHPSTSETTRQWMGYLILCLHCAVVIFGYLLVSLWKLSRAVWKRKSSKPNTLPDGESYPNAVPPLTLGDFAPPLRDNIAVFQTKNNLHDQHKPSFDSLASSSHPGSSGASYRDFENTDNSITPIVPEPTRVKHYVTDFSSFYRAPRPRNKAQLSETDYVTQGSSSINSAEGSSVKSSSESNSARRSQDTLDELLEVPLRPYVDYSVRESDSYYRRPTSNSTTLPMPISSENMEGESIRHVLNEWTRRAAARFKPKKKEKGFQVVRPPRPM</sequence>
<name>A0A5N5X2Z8_9EURO</name>
<dbReference type="PANTHER" id="PTHR31145:SF8">
    <property type="entry name" value="INTEGRAL MEMBRANE PROTEIN (AFU_ORTHOLOGUE AFUA_2G17475)"/>
    <property type="match status" value="1"/>
</dbReference>
<dbReference type="GO" id="GO:0055085">
    <property type="term" value="P:transmembrane transport"/>
    <property type="evidence" value="ECO:0007669"/>
    <property type="project" value="TreeGrafter"/>
</dbReference>
<dbReference type="GO" id="GO:0016020">
    <property type="term" value="C:membrane"/>
    <property type="evidence" value="ECO:0007669"/>
    <property type="project" value="TreeGrafter"/>
</dbReference>
<feature type="transmembrane region" description="Helical" evidence="2">
    <location>
        <begin position="175"/>
        <end position="193"/>
    </location>
</feature>
<evidence type="ECO:0000256" key="3">
    <source>
        <dbReference type="SAM" id="SignalP"/>
    </source>
</evidence>
<feature type="transmembrane region" description="Helical" evidence="2">
    <location>
        <begin position="517"/>
        <end position="539"/>
    </location>
</feature>
<keyword evidence="5" id="KW-1185">Reference proteome</keyword>
<evidence type="ECO:0000313" key="5">
    <source>
        <dbReference type="Proteomes" id="UP000326565"/>
    </source>
</evidence>
<feature type="compositionally biased region" description="Low complexity" evidence="1">
    <location>
        <begin position="601"/>
        <end position="614"/>
    </location>
</feature>
<feature type="compositionally biased region" description="Low complexity" evidence="1">
    <location>
        <begin position="667"/>
        <end position="688"/>
    </location>
</feature>
<evidence type="ECO:0000256" key="2">
    <source>
        <dbReference type="SAM" id="Phobius"/>
    </source>
</evidence>
<dbReference type="Proteomes" id="UP000326565">
    <property type="component" value="Unassembled WGS sequence"/>
</dbReference>
<dbReference type="AlphaFoldDB" id="A0A5N5X2Z8"/>
<dbReference type="InterPro" id="IPR040241">
    <property type="entry name" value="TRP_Flc/Pkd2-like"/>
</dbReference>
<keyword evidence="2" id="KW-0472">Membrane</keyword>
<dbReference type="OrthoDB" id="269822at2759"/>
<keyword evidence="3" id="KW-0732">Signal</keyword>
<gene>
    <name evidence="4" type="ORF">BDV29DRAFT_156129</name>
</gene>
<accession>A0A5N5X2Z8</accession>
<keyword evidence="2" id="KW-0812">Transmembrane</keyword>
<protein>
    <submittedName>
        <fullName evidence="4">Uncharacterized protein</fullName>
    </submittedName>
</protein>
<feature type="transmembrane region" description="Helical" evidence="2">
    <location>
        <begin position="348"/>
        <end position="368"/>
    </location>
</feature>
<evidence type="ECO:0000256" key="1">
    <source>
        <dbReference type="SAM" id="MobiDB-lite"/>
    </source>
</evidence>
<feature type="region of interest" description="Disordered" evidence="1">
    <location>
        <begin position="596"/>
        <end position="629"/>
    </location>
</feature>
<feature type="region of interest" description="Disordered" evidence="1">
    <location>
        <begin position="650"/>
        <end position="695"/>
    </location>
</feature>
<feature type="chain" id="PRO_5024818391" evidence="3">
    <location>
        <begin position="25"/>
        <end position="774"/>
    </location>
</feature>
<dbReference type="PANTHER" id="PTHR31145">
    <property type="entry name" value="INTEGRAL MEMBRANE PROTEIN (AFU_ORTHOLOGUE AFUA_7G01610)"/>
    <property type="match status" value="1"/>
</dbReference>